<protein>
    <recommendedName>
        <fullName evidence="3">HTH cro/C1-type domain-containing protein</fullName>
    </recommendedName>
</protein>
<evidence type="ECO:0000313" key="1">
    <source>
        <dbReference type="EMBL" id="MCH6471496.1"/>
    </source>
</evidence>
<evidence type="ECO:0000313" key="2">
    <source>
        <dbReference type="Proteomes" id="UP001202922"/>
    </source>
</evidence>
<comment type="caution">
    <text evidence="1">The sequence shown here is derived from an EMBL/GenBank/DDBJ whole genome shotgun (WGS) entry which is preliminary data.</text>
</comment>
<sequence>MEIPERWATAIRSAGFHSVSALANEARLSTNQVLAVVSGEEAPTGDPRRSLAAAMGLSGMELDELVGAAEDEPDPFVLPEGSEKLTPRQRAVVSELILTFLEANRASAQREPGIA</sequence>
<gene>
    <name evidence="1" type="ORF">L0M17_16170</name>
</gene>
<organism evidence="1 2">
    <name type="scientific">Sinomonas terrae</name>
    <dbReference type="NCBI Taxonomy" id="2908838"/>
    <lineage>
        <taxon>Bacteria</taxon>
        <taxon>Bacillati</taxon>
        <taxon>Actinomycetota</taxon>
        <taxon>Actinomycetes</taxon>
        <taxon>Micrococcales</taxon>
        <taxon>Micrococcaceae</taxon>
        <taxon>Sinomonas</taxon>
    </lineage>
</organism>
<name>A0ABS9U478_9MICC</name>
<dbReference type="EMBL" id="JAKZBV010000001">
    <property type="protein sequence ID" value="MCH6471496.1"/>
    <property type="molecule type" value="Genomic_DNA"/>
</dbReference>
<accession>A0ABS9U478</accession>
<keyword evidence="2" id="KW-1185">Reference proteome</keyword>
<proteinExistence type="predicted"/>
<evidence type="ECO:0008006" key="3">
    <source>
        <dbReference type="Google" id="ProtNLM"/>
    </source>
</evidence>
<dbReference type="RefSeq" id="WP_241055317.1">
    <property type="nucleotide sequence ID" value="NZ_JAKZBV010000001.1"/>
</dbReference>
<reference evidence="1 2" key="1">
    <citation type="submission" date="2022-03" db="EMBL/GenBank/DDBJ databases">
        <title>Sinomonas sp. isolated from a soil.</title>
        <authorList>
            <person name="Han J."/>
            <person name="Kim D.-U."/>
        </authorList>
    </citation>
    <scope>NUCLEOTIDE SEQUENCE [LARGE SCALE GENOMIC DNA]</scope>
    <source>
        <strain evidence="1 2">5-5</strain>
    </source>
</reference>
<dbReference type="Proteomes" id="UP001202922">
    <property type="component" value="Unassembled WGS sequence"/>
</dbReference>